<name>A0A9D2PCJ4_9FIRM</name>
<dbReference type="PANTHER" id="PTHR30026">
    <property type="entry name" value="OUTER MEMBRANE PROTEIN TOLC"/>
    <property type="match status" value="1"/>
</dbReference>
<protein>
    <submittedName>
        <fullName evidence="7">TolC family protein</fullName>
    </submittedName>
</protein>
<sequence length="391" mass="43190">MMKKTRAGLRGILSLSLAAALTAGAPATVPAASPEFARTAEEWAALRDNTLEYEEIPDLIHEYNSTVQNNMISYDDYKGKDANEIADDYREAAQTLYDSIEWPSEDDSGYAMLYSAAESAQAQARQMEKMADDNVSDGMIIKWQYDQVEASLSSTAQNLMNQYYQLQENLKTAQSGKELAEASLQSVQTQASLGMATANDVLTAQEAVKTAQAGIISIESSLQSVKQNLQVMTGWAYNAEPEIAPMPELDVTRIDAMNPETDLEKALETNYTLMIDKRTLENTDNAANQQITRQTIANDEQKIASGLTDLYNQVIQAKDSYDQAQSALALEEQNMAAAQTKYDLGMVSRLEYLQAQNTYIQSQADFRIQELSLQAAMDAYDWALKGSMALS</sequence>
<evidence type="ECO:0000256" key="3">
    <source>
        <dbReference type="ARBA" id="ARBA00022692"/>
    </source>
</evidence>
<evidence type="ECO:0000256" key="2">
    <source>
        <dbReference type="ARBA" id="ARBA00022452"/>
    </source>
</evidence>
<keyword evidence="3" id="KW-0812">Transmembrane</keyword>
<accession>A0A9D2PCJ4</accession>
<dbReference type="PANTHER" id="PTHR30026:SF23">
    <property type="entry name" value="TO APRF-PUTATIVE OUTER MEMBRANE EFFLUX PROTEIN OR SECRETED ALKALINE PHOSPHATASE-RELATED"/>
    <property type="match status" value="1"/>
</dbReference>
<gene>
    <name evidence="7" type="ORF">IAA04_09670</name>
</gene>
<keyword evidence="2" id="KW-1134">Transmembrane beta strand</keyword>
<feature type="signal peptide" evidence="6">
    <location>
        <begin position="1"/>
        <end position="31"/>
    </location>
</feature>
<evidence type="ECO:0000256" key="5">
    <source>
        <dbReference type="ARBA" id="ARBA00023237"/>
    </source>
</evidence>
<keyword evidence="4" id="KW-0472">Membrane</keyword>
<reference evidence="7" key="2">
    <citation type="submission" date="2021-04" db="EMBL/GenBank/DDBJ databases">
        <authorList>
            <person name="Gilroy R."/>
        </authorList>
    </citation>
    <scope>NUCLEOTIDE SEQUENCE</scope>
    <source>
        <strain evidence="7">CHK183-5548</strain>
    </source>
</reference>
<dbReference type="Gene3D" id="1.20.1600.10">
    <property type="entry name" value="Outer membrane efflux proteins (OEP)"/>
    <property type="match status" value="2"/>
</dbReference>
<dbReference type="GO" id="GO:1990281">
    <property type="term" value="C:efflux pump complex"/>
    <property type="evidence" value="ECO:0007669"/>
    <property type="project" value="TreeGrafter"/>
</dbReference>
<dbReference type="EMBL" id="DWWL01000062">
    <property type="protein sequence ID" value="HJC48306.1"/>
    <property type="molecule type" value="Genomic_DNA"/>
</dbReference>
<evidence type="ECO:0000256" key="1">
    <source>
        <dbReference type="ARBA" id="ARBA00004442"/>
    </source>
</evidence>
<comment type="caution">
    <text evidence="7">The sequence shown here is derived from an EMBL/GenBank/DDBJ whole genome shotgun (WGS) entry which is preliminary data.</text>
</comment>
<proteinExistence type="predicted"/>
<reference evidence="7" key="1">
    <citation type="journal article" date="2021" name="PeerJ">
        <title>Extensive microbial diversity within the chicken gut microbiome revealed by metagenomics and culture.</title>
        <authorList>
            <person name="Gilroy R."/>
            <person name="Ravi A."/>
            <person name="Getino M."/>
            <person name="Pursley I."/>
            <person name="Horton D.L."/>
            <person name="Alikhan N.F."/>
            <person name="Baker D."/>
            <person name="Gharbi K."/>
            <person name="Hall N."/>
            <person name="Watson M."/>
            <person name="Adriaenssens E.M."/>
            <person name="Foster-Nyarko E."/>
            <person name="Jarju S."/>
            <person name="Secka A."/>
            <person name="Antonio M."/>
            <person name="Oren A."/>
            <person name="Chaudhuri R.R."/>
            <person name="La Ragione R."/>
            <person name="Hildebrand F."/>
            <person name="Pallen M.J."/>
        </authorList>
    </citation>
    <scope>NUCLEOTIDE SEQUENCE</scope>
    <source>
        <strain evidence="7">CHK183-5548</strain>
    </source>
</reference>
<dbReference type="InterPro" id="IPR051906">
    <property type="entry name" value="TolC-like"/>
</dbReference>
<dbReference type="SUPFAM" id="SSF56954">
    <property type="entry name" value="Outer membrane efflux proteins (OEP)"/>
    <property type="match status" value="1"/>
</dbReference>
<feature type="chain" id="PRO_5038636171" evidence="6">
    <location>
        <begin position="32"/>
        <end position="391"/>
    </location>
</feature>
<comment type="subcellular location">
    <subcellularLocation>
        <location evidence="1">Cell outer membrane</location>
    </subcellularLocation>
</comment>
<dbReference type="GO" id="GO:0015288">
    <property type="term" value="F:porin activity"/>
    <property type="evidence" value="ECO:0007669"/>
    <property type="project" value="TreeGrafter"/>
</dbReference>
<dbReference type="Proteomes" id="UP000823883">
    <property type="component" value="Unassembled WGS sequence"/>
</dbReference>
<organism evidence="7 8">
    <name type="scientific">Candidatus Lachnoclostridium pullistercoris</name>
    <dbReference type="NCBI Taxonomy" id="2838632"/>
    <lineage>
        <taxon>Bacteria</taxon>
        <taxon>Bacillati</taxon>
        <taxon>Bacillota</taxon>
        <taxon>Clostridia</taxon>
        <taxon>Lachnospirales</taxon>
        <taxon>Lachnospiraceae</taxon>
    </lineage>
</organism>
<evidence type="ECO:0000256" key="4">
    <source>
        <dbReference type="ARBA" id="ARBA00023136"/>
    </source>
</evidence>
<keyword evidence="5" id="KW-0998">Cell outer membrane</keyword>
<evidence type="ECO:0000313" key="8">
    <source>
        <dbReference type="Proteomes" id="UP000823883"/>
    </source>
</evidence>
<evidence type="ECO:0000256" key="6">
    <source>
        <dbReference type="SAM" id="SignalP"/>
    </source>
</evidence>
<keyword evidence="6" id="KW-0732">Signal</keyword>
<dbReference type="GO" id="GO:0015562">
    <property type="term" value="F:efflux transmembrane transporter activity"/>
    <property type="evidence" value="ECO:0007669"/>
    <property type="project" value="InterPro"/>
</dbReference>
<dbReference type="AlphaFoldDB" id="A0A9D2PCJ4"/>
<dbReference type="GO" id="GO:0009279">
    <property type="term" value="C:cell outer membrane"/>
    <property type="evidence" value="ECO:0007669"/>
    <property type="project" value="UniProtKB-SubCell"/>
</dbReference>
<evidence type="ECO:0000313" key="7">
    <source>
        <dbReference type="EMBL" id="HJC48306.1"/>
    </source>
</evidence>